<dbReference type="PANTHER" id="PTHR33324">
    <property type="entry name" value="EXPRESSED PROTEIN"/>
    <property type="match status" value="1"/>
</dbReference>
<feature type="region of interest" description="Disordered" evidence="1">
    <location>
        <begin position="137"/>
        <end position="158"/>
    </location>
</feature>
<evidence type="ECO:0000313" key="2">
    <source>
        <dbReference type="EMBL" id="GMF12396.1"/>
    </source>
</evidence>
<evidence type="ECO:0000313" key="3">
    <source>
        <dbReference type="Proteomes" id="UP001165083"/>
    </source>
</evidence>
<sequence length="251" mass="28633">MATFGWMTTNPNWDEDSVGGLSSIRLLLRWLATEDNAARWLASGGKMDGSRTAIALEIHAFMVSHGIDYRSASSINNRLWVLTRQLQTAENWLARKGLRDYDANEEAKRTVLRFSPYYLETKSLLLHLKRRQPVAMRSPSLYDESSTEAELESETTDDDELRNVVLRKRGASRNSLPASKRTRTDFQSLNRGLKSNCCVALFEAEPEERREFFSIELQVKRDEAVLVRAKARKELLDLGVSLAEVDRLLPL</sequence>
<evidence type="ECO:0000256" key="1">
    <source>
        <dbReference type="SAM" id="MobiDB-lite"/>
    </source>
</evidence>
<reference evidence="2" key="1">
    <citation type="submission" date="2023-04" db="EMBL/GenBank/DDBJ databases">
        <title>Phytophthora lilii NBRC 32176.</title>
        <authorList>
            <person name="Ichikawa N."/>
            <person name="Sato H."/>
            <person name="Tonouchi N."/>
        </authorList>
    </citation>
    <scope>NUCLEOTIDE SEQUENCE</scope>
    <source>
        <strain evidence="2">NBRC 32176</strain>
    </source>
</reference>
<dbReference type="AlphaFoldDB" id="A0A9W6TFU7"/>
<name>A0A9W6TFU7_9STRA</name>
<accession>A0A9W6TFU7</accession>
<feature type="compositionally biased region" description="Acidic residues" evidence="1">
    <location>
        <begin position="145"/>
        <end position="158"/>
    </location>
</feature>
<dbReference type="PANTHER" id="PTHR33324:SF2">
    <property type="entry name" value="MYB_SANT-LIKE DNA-BINDING DOMAIN-CONTAINING PROTEIN"/>
    <property type="match status" value="1"/>
</dbReference>
<comment type="caution">
    <text evidence="2">The sequence shown here is derived from an EMBL/GenBank/DDBJ whole genome shotgun (WGS) entry which is preliminary data.</text>
</comment>
<keyword evidence="3" id="KW-1185">Reference proteome</keyword>
<proteinExistence type="predicted"/>
<organism evidence="2 3">
    <name type="scientific">Phytophthora lilii</name>
    <dbReference type="NCBI Taxonomy" id="2077276"/>
    <lineage>
        <taxon>Eukaryota</taxon>
        <taxon>Sar</taxon>
        <taxon>Stramenopiles</taxon>
        <taxon>Oomycota</taxon>
        <taxon>Peronosporomycetes</taxon>
        <taxon>Peronosporales</taxon>
        <taxon>Peronosporaceae</taxon>
        <taxon>Phytophthora</taxon>
    </lineage>
</organism>
<gene>
    <name evidence="2" type="ORF">Plil01_000301400</name>
</gene>
<dbReference type="Proteomes" id="UP001165083">
    <property type="component" value="Unassembled WGS sequence"/>
</dbReference>
<dbReference type="OrthoDB" id="96345at2759"/>
<protein>
    <submittedName>
        <fullName evidence="2">Unnamed protein product</fullName>
    </submittedName>
</protein>
<dbReference type="EMBL" id="BSXW01000116">
    <property type="protein sequence ID" value="GMF12396.1"/>
    <property type="molecule type" value="Genomic_DNA"/>
</dbReference>